<keyword evidence="1" id="KW-0472">Membrane</keyword>
<dbReference type="EMBL" id="HE573026">
    <property type="protein sequence ID" value="CCC51571.1"/>
    <property type="molecule type" value="Genomic_DNA"/>
</dbReference>
<keyword evidence="1" id="KW-0812">Transmembrane</keyword>
<dbReference type="AlphaFoldDB" id="G0U6R7"/>
<keyword evidence="1" id="KW-1133">Transmembrane helix</keyword>
<evidence type="ECO:0000313" key="2">
    <source>
        <dbReference type="EMBL" id="CCC51571.1"/>
    </source>
</evidence>
<feature type="transmembrane region" description="Helical" evidence="1">
    <location>
        <begin position="114"/>
        <end position="133"/>
    </location>
</feature>
<accession>G0U6R7</accession>
<proteinExistence type="predicted"/>
<organism evidence="2">
    <name type="scientific">Trypanosoma vivax (strain Y486)</name>
    <dbReference type="NCBI Taxonomy" id="1055687"/>
    <lineage>
        <taxon>Eukaryota</taxon>
        <taxon>Discoba</taxon>
        <taxon>Euglenozoa</taxon>
        <taxon>Kinetoplastea</taxon>
        <taxon>Metakinetoplastina</taxon>
        <taxon>Trypanosomatida</taxon>
        <taxon>Trypanosomatidae</taxon>
        <taxon>Trypanosoma</taxon>
        <taxon>Duttonella</taxon>
    </lineage>
</organism>
<evidence type="ECO:0000256" key="1">
    <source>
        <dbReference type="SAM" id="Phobius"/>
    </source>
</evidence>
<reference evidence="2" key="1">
    <citation type="journal article" date="2012" name="Proc. Natl. Acad. Sci. U.S.A.">
        <title>Antigenic diversity is generated by distinct evolutionary mechanisms in African trypanosome species.</title>
        <authorList>
            <person name="Jackson A.P."/>
            <person name="Berry A."/>
            <person name="Aslett M."/>
            <person name="Allison H.C."/>
            <person name="Burton P."/>
            <person name="Vavrova-Anderson J."/>
            <person name="Brown R."/>
            <person name="Browne H."/>
            <person name="Corton N."/>
            <person name="Hauser H."/>
            <person name="Gamble J."/>
            <person name="Gilderthorp R."/>
            <person name="Marcello L."/>
            <person name="McQuillan J."/>
            <person name="Otto T.D."/>
            <person name="Quail M.A."/>
            <person name="Sanders M.J."/>
            <person name="van Tonder A."/>
            <person name="Ginger M.L."/>
            <person name="Field M.C."/>
            <person name="Barry J.D."/>
            <person name="Hertz-Fowler C."/>
            <person name="Berriman M."/>
        </authorList>
    </citation>
    <scope>NUCLEOTIDE SEQUENCE</scope>
    <source>
        <strain evidence="2">Y486</strain>
    </source>
</reference>
<gene>
    <name evidence="2" type="ORF">TVY486_1006210</name>
</gene>
<sequence>MVLPNTTVCTQTGMWRAKCSKGCKTGGKERWLLCGPRRISVGWPTQRFTLSWGFVLRLPLHLYEETKLANEQNSRLFGVFLYVSNASLHYSFCSVFPTYFWRRTFIRTCLRGKWVGIPLAAVAFAPPIVIHAHRHHLF</sequence>
<dbReference type="VEuPathDB" id="TriTrypDB:TvY486_1006210"/>
<name>G0U6R7_TRYVY</name>
<protein>
    <submittedName>
        <fullName evidence="2">Uncharacterized protein</fullName>
    </submittedName>
</protein>
<feature type="transmembrane region" description="Helical" evidence="1">
    <location>
        <begin position="79"/>
        <end position="102"/>
    </location>
</feature>